<dbReference type="AlphaFoldDB" id="A0A0K2SHB6"/>
<accession>A0A0K2SHB6</accession>
<proteinExistence type="predicted"/>
<dbReference type="Proteomes" id="UP000065807">
    <property type="component" value="Chromosome"/>
</dbReference>
<evidence type="ECO:0000313" key="1">
    <source>
        <dbReference type="EMBL" id="BAS26485.1"/>
    </source>
</evidence>
<keyword evidence="2" id="KW-1185">Reference proteome</keyword>
<sequence>MRVRSRGMRQGLLVPLPLGFGLELLRGLELLLRLPVARRWLRRGWPKDLAVDLPPWVLVRLGEELLRSALDQAPFTLVDVETPDATVKVQVV</sequence>
<gene>
    <name evidence="1" type="ORF">LIP_0628</name>
</gene>
<dbReference type="EMBL" id="AP014924">
    <property type="protein sequence ID" value="BAS26485.1"/>
    <property type="molecule type" value="Genomic_DNA"/>
</dbReference>
<evidence type="ECO:0000313" key="2">
    <source>
        <dbReference type="Proteomes" id="UP000065807"/>
    </source>
</evidence>
<dbReference type="KEGG" id="lpil:LIP_0628"/>
<organism evidence="1 2">
    <name type="scientific">Limnochorda pilosa</name>
    <dbReference type="NCBI Taxonomy" id="1555112"/>
    <lineage>
        <taxon>Bacteria</taxon>
        <taxon>Bacillati</taxon>
        <taxon>Bacillota</taxon>
        <taxon>Limnochordia</taxon>
        <taxon>Limnochordales</taxon>
        <taxon>Limnochordaceae</taxon>
        <taxon>Limnochorda</taxon>
    </lineage>
</organism>
<protein>
    <submittedName>
        <fullName evidence="1">Uncharacterized protein</fullName>
    </submittedName>
</protein>
<reference evidence="2" key="2">
    <citation type="journal article" date="2016" name="Int. J. Syst. Evol. Microbiol.">
        <title>Complete genome sequence and cell structure of Limnochorda pilosa, a Gram-negative spore-former within the phylum Firmicutes.</title>
        <authorList>
            <person name="Watanabe M."/>
            <person name="Kojima H."/>
            <person name="Fukui M."/>
        </authorList>
    </citation>
    <scope>NUCLEOTIDE SEQUENCE [LARGE SCALE GENOMIC DNA]</scope>
    <source>
        <strain evidence="2">HC45</strain>
    </source>
</reference>
<dbReference type="STRING" id="1555112.LIP_0628"/>
<reference evidence="2" key="1">
    <citation type="submission" date="2015-07" db="EMBL/GenBank/DDBJ databases">
        <title>Complete genome sequence and phylogenetic analysis of Limnochorda pilosa.</title>
        <authorList>
            <person name="Watanabe M."/>
            <person name="Kojima H."/>
            <person name="Fukui M."/>
        </authorList>
    </citation>
    <scope>NUCLEOTIDE SEQUENCE [LARGE SCALE GENOMIC DNA]</scope>
    <source>
        <strain evidence="2">HC45</strain>
    </source>
</reference>
<name>A0A0K2SHB6_LIMPI</name>